<keyword evidence="6" id="KW-1185">Reference proteome</keyword>
<proteinExistence type="predicted"/>
<comment type="caution">
    <text evidence="5">The sequence shown here is derived from an EMBL/GenBank/DDBJ whole genome shotgun (WGS) entry which is preliminary data.</text>
</comment>
<keyword evidence="3 5" id="KW-0418">Kinase</keyword>
<evidence type="ECO:0000313" key="6">
    <source>
        <dbReference type="Proteomes" id="UP001219518"/>
    </source>
</evidence>
<evidence type="ECO:0000256" key="2">
    <source>
        <dbReference type="ARBA" id="ARBA00022741"/>
    </source>
</evidence>
<dbReference type="PROSITE" id="PS00113">
    <property type="entry name" value="ADENYLATE_KINASE"/>
    <property type="match status" value="1"/>
</dbReference>
<protein>
    <submittedName>
        <fullName evidence="5">Adenylate kinase isoenzyme 5</fullName>
    </submittedName>
</protein>
<evidence type="ECO:0000313" key="5">
    <source>
        <dbReference type="EMBL" id="KAK3933338.1"/>
    </source>
</evidence>
<gene>
    <name evidence="5" type="ORF">KUF71_017926</name>
</gene>
<dbReference type="CDD" id="cd01428">
    <property type="entry name" value="ADK"/>
    <property type="match status" value="1"/>
</dbReference>
<keyword evidence="2" id="KW-0547">Nucleotide-binding</keyword>
<dbReference type="SUPFAM" id="SSF52540">
    <property type="entry name" value="P-loop containing nucleoside triphosphate hydrolases"/>
    <property type="match status" value="2"/>
</dbReference>
<dbReference type="GO" id="GO:0019205">
    <property type="term" value="F:nucleobase-containing compound kinase activity"/>
    <property type="evidence" value="ECO:0007669"/>
    <property type="project" value="InterPro"/>
</dbReference>
<dbReference type="Pfam" id="PF00406">
    <property type="entry name" value="ADK"/>
    <property type="match status" value="2"/>
</dbReference>
<dbReference type="Gene3D" id="3.40.50.300">
    <property type="entry name" value="P-loop containing nucleotide triphosphate hydrolases"/>
    <property type="match status" value="2"/>
</dbReference>
<dbReference type="InterPro" id="IPR033690">
    <property type="entry name" value="Adenylat_kinase_CS"/>
</dbReference>
<feature type="region of interest" description="Disordered" evidence="4">
    <location>
        <begin position="1"/>
        <end position="73"/>
    </location>
</feature>
<keyword evidence="1" id="KW-0808">Transferase</keyword>
<dbReference type="PANTHER" id="PTHR23359">
    <property type="entry name" value="NUCLEOTIDE KINASE"/>
    <property type="match status" value="1"/>
</dbReference>
<reference evidence="5" key="2">
    <citation type="journal article" date="2023" name="BMC Genomics">
        <title>Pest status, molecular evolution, and epigenetic factors derived from the genome assembly of Frankliniella fusca, a thysanopteran phytovirus vector.</title>
        <authorList>
            <person name="Catto M.A."/>
            <person name="Labadie P.E."/>
            <person name="Jacobson A.L."/>
            <person name="Kennedy G.G."/>
            <person name="Srinivasan R."/>
            <person name="Hunt B.G."/>
        </authorList>
    </citation>
    <scope>NUCLEOTIDE SEQUENCE</scope>
    <source>
        <strain evidence="5">PL_HMW_Pooled</strain>
    </source>
</reference>
<dbReference type="PRINTS" id="PR00094">
    <property type="entry name" value="ADENYLTKNASE"/>
</dbReference>
<dbReference type="AlphaFoldDB" id="A0AAE1I4Y2"/>
<name>A0AAE1I4Y2_9NEOP</name>
<evidence type="ECO:0000256" key="4">
    <source>
        <dbReference type="SAM" id="MobiDB-lite"/>
    </source>
</evidence>
<sequence>MGICLDTEQRNDRDADEYEYGQYGQYGQGRGQGRGRSGAGGVSGRGPGPAQAWEQDEGSYPITPPEGQFPMQNGGHIKFEVPKVPVIFVLGGPGSGKVTHCDNLMQERRGVTHINMTDLLQQYTVGNEMQDFAQLSSKTVTEVLMLEMKMSPGSKTYLVSGYPRSMRDVVEYSNKIQIVNGVILVAWRQKVLERQVEYGAKLGHVVLALARMELDNFYRNVMPVADFFDQRQMLVAVNGERDPSEVYTDFRTAVLHILGTDMTSALQPPQHGEWPAPSMDPSALPATLPPPMPPAGLPGNYPPVIWVIGGPGSNKSSLCQKAARQSPGWAHVSVGRLLRQAAEAPDPRQGGEAHLVRHAITNGEMVLPAYVMQVLESALSANARAQGIIVDGYPRDMSQVLDFESRFKQQPPVLLLDCSKLQLGRGRLDDTVAAFRRRLELFRELTLPMLRTMDQENRLTIVDGDTDSKQVQDEFYRAVQGHMDSLRLSPGLGGGGPGLQGVLPDTMLHDLEAEDEPPGPPRYRSSLLTLYSALICPALPQVVANGPRRRTGGGARPIANGVALGVNSHALPQPLLGPAGGAHNGSLFGGAVNPPGRTRVPVHVLNGGYPQPRPSRDTIRHMYADVEAYPVDSHM</sequence>
<accession>A0AAE1I4Y2</accession>
<evidence type="ECO:0000256" key="3">
    <source>
        <dbReference type="ARBA" id="ARBA00022777"/>
    </source>
</evidence>
<organism evidence="5 6">
    <name type="scientific">Frankliniella fusca</name>
    <dbReference type="NCBI Taxonomy" id="407009"/>
    <lineage>
        <taxon>Eukaryota</taxon>
        <taxon>Metazoa</taxon>
        <taxon>Ecdysozoa</taxon>
        <taxon>Arthropoda</taxon>
        <taxon>Hexapoda</taxon>
        <taxon>Insecta</taxon>
        <taxon>Pterygota</taxon>
        <taxon>Neoptera</taxon>
        <taxon>Paraneoptera</taxon>
        <taxon>Thysanoptera</taxon>
        <taxon>Terebrantia</taxon>
        <taxon>Thripoidea</taxon>
        <taxon>Thripidae</taxon>
        <taxon>Frankliniella</taxon>
    </lineage>
</organism>
<dbReference type="InterPro" id="IPR000850">
    <property type="entry name" value="Adenylat/UMP-CMP_kin"/>
</dbReference>
<dbReference type="GO" id="GO:0005524">
    <property type="term" value="F:ATP binding"/>
    <property type="evidence" value="ECO:0007669"/>
    <property type="project" value="InterPro"/>
</dbReference>
<reference evidence="5" key="1">
    <citation type="submission" date="2021-07" db="EMBL/GenBank/DDBJ databases">
        <authorList>
            <person name="Catto M.A."/>
            <person name="Jacobson A."/>
            <person name="Kennedy G."/>
            <person name="Labadie P."/>
            <person name="Hunt B.G."/>
            <person name="Srinivasan R."/>
        </authorList>
    </citation>
    <scope>NUCLEOTIDE SEQUENCE</scope>
    <source>
        <strain evidence="5">PL_HMW_Pooled</strain>
        <tissue evidence="5">Head</tissue>
    </source>
</reference>
<feature type="compositionally biased region" description="Gly residues" evidence="4">
    <location>
        <begin position="24"/>
        <end position="47"/>
    </location>
</feature>
<dbReference type="EMBL" id="JAHWGI010001444">
    <property type="protein sequence ID" value="KAK3933338.1"/>
    <property type="molecule type" value="Genomic_DNA"/>
</dbReference>
<dbReference type="Proteomes" id="UP001219518">
    <property type="component" value="Unassembled WGS sequence"/>
</dbReference>
<dbReference type="GO" id="GO:0006139">
    <property type="term" value="P:nucleobase-containing compound metabolic process"/>
    <property type="evidence" value="ECO:0007669"/>
    <property type="project" value="InterPro"/>
</dbReference>
<dbReference type="InterPro" id="IPR027417">
    <property type="entry name" value="P-loop_NTPase"/>
</dbReference>
<evidence type="ECO:0000256" key="1">
    <source>
        <dbReference type="ARBA" id="ARBA00022679"/>
    </source>
</evidence>